<evidence type="ECO:0000256" key="1">
    <source>
        <dbReference type="ARBA" id="ARBA00022801"/>
    </source>
</evidence>
<reference evidence="5" key="1">
    <citation type="journal article" date="2019" name="Int. J. Syst. Evol. Microbiol.">
        <title>The Global Catalogue of Microorganisms (GCM) 10K type strain sequencing project: providing services to taxonomists for standard genome sequencing and annotation.</title>
        <authorList>
            <consortium name="The Broad Institute Genomics Platform"/>
            <consortium name="The Broad Institute Genome Sequencing Center for Infectious Disease"/>
            <person name="Wu L."/>
            <person name="Ma J."/>
        </authorList>
    </citation>
    <scope>NUCLEOTIDE SEQUENCE [LARGE SCALE GENOMIC DNA]</scope>
    <source>
        <strain evidence="5">JCM 14309</strain>
    </source>
</reference>
<feature type="compositionally biased region" description="Low complexity" evidence="2">
    <location>
        <begin position="35"/>
        <end position="52"/>
    </location>
</feature>
<dbReference type="CDD" id="cd05829">
    <property type="entry name" value="Sortase_F"/>
    <property type="match status" value="1"/>
</dbReference>
<feature type="chain" id="PRO_5045116762" evidence="3">
    <location>
        <begin position="30"/>
        <end position="229"/>
    </location>
</feature>
<proteinExistence type="predicted"/>
<evidence type="ECO:0000256" key="3">
    <source>
        <dbReference type="SAM" id="SignalP"/>
    </source>
</evidence>
<accession>A0ABP6LW56</accession>
<dbReference type="InterPro" id="IPR042001">
    <property type="entry name" value="Sortase_F"/>
</dbReference>
<dbReference type="Pfam" id="PF04203">
    <property type="entry name" value="Sortase"/>
    <property type="match status" value="1"/>
</dbReference>
<comment type="caution">
    <text evidence="4">The sequence shown here is derived from an EMBL/GenBank/DDBJ whole genome shotgun (WGS) entry which is preliminary data.</text>
</comment>
<keyword evidence="1" id="KW-0378">Hydrolase</keyword>
<keyword evidence="5" id="KW-1185">Reference proteome</keyword>
<dbReference type="Proteomes" id="UP001500236">
    <property type="component" value="Unassembled WGS sequence"/>
</dbReference>
<dbReference type="EMBL" id="BAAAVT010000006">
    <property type="protein sequence ID" value="GAA3059177.1"/>
    <property type="molecule type" value="Genomic_DNA"/>
</dbReference>
<sequence length="229" mass="23962">MWTACRPRRAGAFAVATGAVLFLCGCAGAPEPDYASPVSAERPSSEAPADEAPSSDRPDSGLDPVRTESGPPVSVAEEMAPAEPTSVEVPAIGVVSELVHLGLQDDGAIEVPPYGGGSPAGWYRHGPTPGEIGPAVILGHRNASEGGPGIFAELPTMEVGDTIAVTRDDGTLAEFVVYRTDRFPQEEFPTLDVYGNTVGPELRLITCDGLNRDTGVLEDNFIVYAELKD</sequence>
<name>A0ABP6LW56_9MICC</name>
<evidence type="ECO:0000313" key="4">
    <source>
        <dbReference type="EMBL" id="GAA3059177.1"/>
    </source>
</evidence>
<evidence type="ECO:0000256" key="2">
    <source>
        <dbReference type="SAM" id="MobiDB-lite"/>
    </source>
</evidence>
<feature type="signal peptide" evidence="3">
    <location>
        <begin position="1"/>
        <end position="29"/>
    </location>
</feature>
<gene>
    <name evidence="4" type="ORF">GCM10010529_11090</name>
</gene>
<dbReference type="NCBIfam" id="NF033748">
    <property type="entry name" value="class_F_sortase"/>
    <property type="match status" value="1"/>
</dbReference>
<protein>
    <submittedName>
        <fullName evidence="4">Class F sortase</fullName>
    </submittedName>
</protein>
<organism evidence="4 5">
    <name type="scientific">Nesterenkonia aethiopica</name>
    <dbReference type="NCBI Taxonomy" id="269144"/>
    <lineage>
        <taxon>Bacteria</taxon>
        <taxon>Bacillati</taxon>
        <taxon>Actinomycetota</taxon>
        <taxon>Actinomycetes</taxon>
        <taxon>Micrococcales</taxon>
        <taxon>Micrococcaceae</taxon>
        <taxon>Nesterenkonia</taxon>
    </lineage>
</organism>
<dbReference type="SUPFAM" id="SSF63817">
    <property type="entry name" value="Sortase"/>
    <property type="match status" value="1"/>
</dbReference>
<evidence type="ECO:0000313" key="5">
    <source>
        <dbReference type="Proteomes" id="UP001500236"/>
    </source>
</evidence>
<keyword evidence="3" id="KW-0732">Signal</keyword>
<feature type="region of interest" description="Disordered" evidence="2">
    <location>
        <begin position="33"/>
        <end position="84"/>
    </location>
</feature>
<dbReference type="InterPro" id="IPR023365">
    <property type="entry name" value="Sortase_dom-sf"/>
</dbReference>
<dbReference type="PROSITE" id="PS51257">
    <property type="entry name" value="PROKAR_LIPOPROTEIN"/>
    <property type="match status" value="1"/>
</dbReference>
<dbReference type="InterPro" id="IPR005754">
    <property type="entry name" value="Sortase"/>
</dbReference>
<dbReference type="Gene3D" id="2.40.260.10">
    <property type="entry name" value="Sortase"/>
    <property type="match status" value="1"/>
</dbReference>